<accession>A0ABV7XEV3</accession>
<dbReference type="SUPFAM" id="SSF49785">
    <property type="entry name" value="Galactose-binding domain-like"/>
    <property type="match status" value="1"/>
</dbReference>
<reference evidence="4" key="1">
    <citation type="journal article" date="2019" name="Int. J. Syst. Evol. Microbiol.">
        <title>The Global Catalogue of Microorganisms (GCM) 10K type strain sequencing project: providing services to taxonomists for standard genome sequencing and annotation.</title>
        <authorList>
            <consortium name="The Broad Institute Genomics Platform"/>
            <consortium name="The Broad Institute Genome Sequencing Center for Infectious Disease"/>
            <person name="Wu L."/>
            <person name="Ma J."/>
        </authorList>
    </citation>
    <scope>NUCLEOTIDE SEQUENCE [LARGE SCALE GENOMIC DNA]</scope>
    <source>
        <strain evidence="4">KCTC 42644</strain>
    </source>
</reference>
<organism evidence="3 4">
    <name type="scientific">Sphingoaurantiacus capsulatus</name>
    <dbReference type="NCBI Taxonomy" id="1771310"/>
    <lineage>
        <taxon>Bacteria</taxon>
        <taxon>Pseudomonadati</taxon>
        <taxon>Pseudomonadota</taxon>
        <taxon>Alphaproteobacteria</taxon>
        <taxon>Sphingomonadales</taxon>
        <taxon>Sphingosinicellaceae</taxon>
        <taxon>Sphingoaurantiacus</taxon>
    </lineage>
</organism>
<dbReference type="Gene3D" id="1.10.3020.10">
    <property type="entry name" value="alpha-amino acid ester hydrolase ( Helical cap domain)"/>
    <property type="match status" value="1"/>
</dbReference>
<gene>
    <name evidence="3" type="ORF">ACFOMD_17020</name>
</gene>
<dbReference type="InterPro" id="IPR029058">
    <property type="entry name" value="AB_hydrolase_fold"/>
</dbReference>
<dbReference type="Gene3D" id="2.60.120.260">
    <property type="entry name" value="Galactose-binding domain-like"/>
    <property type="match status" value="1"/>
</dbReference>
<dbReference type="Gene3D" id="3.40.50.1820">
    <property type="entry name" value="alpha/beta hydrolase"/>
    <property type="match status" value="1"/>
</dbReference>
<dbReference type="InterPro" id="IPR050261">
    <property type="entry name" value="FrsA_esterase"/>
</dbReference>
<dbReference type="InterPro" id="IPR000383">
    <property type="entry name" value="Xaa-Pro-like_dom"/>
</dbReference>
<comment type="caution">
    <text evidence="3">The sequence shown here is derived from an EMBL/GenBank/DDBJ whole genome shotgun (WGS) entry which is preliminary data.</text>
</comment>
<evidence type="ECO:0000256" key="1">
    <source>
        <dbReference type="ARBA" id="ARBA00022801"/>
    </source>
</evidence>
<dbReference type="InterPro" id="IPR005674">
    <property type="entry name" value="CocE/Ser_esterase"/>
</dbReference>
<dbReference type="GO" id="GO:0016787">
    <property type="term" value="F:hydrolase activity"/>
    <property type="evidence" value="ECO:0007669"/>
    <property type="project" value="UniProtKB-KW"/>
</dbReference>
<dbReference type="Pfam" id="PF02129">
    <property type="entry name" value="Peptidase_S15"/>
    <property type="match status" value="1"/>
</dbReference>
<dbReference type="PANTHER" id="PTHR22946:SF9">
    <property type="entry name" value="POLYKETIDE TRANSFERASE AF380"/>
    <property type="match status" value="1"/>
</dbReference>
<name>A0ABV7XEV3_9SPHN</name>
<dbReference type="SMART" id="SM00939">
    <property type="entry name" value="PepX_C"/>
    <property type="match status" value="1"/>
</dbReference>
<dbReference type="EMBL" id="JBHRXV010000013">
    <property type="protein sequence ID" value="MFC3714273.1"/>
    <property type="molecule type" value="Genomic_DNA"/>
</dbReference>
<sequence length="632" mass="68960">MLISREENLSHVTIKMSDGTLIAASLHLPQGDGPFPVLAIFYPYRKDDFIGASTAYPRTFFAEAGYATLLVDIRGYGSSGGPSYQAWDPREFDDGYEVVEWAARQDWCDGNVGIWGTSYGGAQALGIASKRPPSLKAIASIYGAADIYHDFVYPGGGPNGLGAAAWSAFVVALELAPPGLQDPAGQWLDAWGSRLRRLDDNQISAQLWPAHPTFDDYWKERVIPVEKIEVPSYFMTGWRDLLCQGMLDAYDKCTAPKQLLAGPWSHAAPDVVPDAPYHWLDELRQWFDRWMRGAPADDRPDVVYWVQGSERWCSDGVWPPAVTATVSHPAADKALAGHATDLSDPYEGRALVGAGAGLWYPMGISFGNEFDQGADDAKSLTYTSVPLDAPLVLVGTPRAHLDLRLEAEGDVDLCVKLVHVDPQDRATLITSGWQHVRADGEGKRRVTADIALFPTGYEIPAGHHYRWTVALADFPRLWPTPGKKRIDLNGATRFTLPVAGEGTAFTPPAPPTGVNRAPWMVSAEPICRINRDIVKNGVSITAGMKAEMELPQGGRMRIHHIVTAEMREAAHASAAITTQAELELLLASGEEIRVDTAGYATPGRRHLTGRISTGGRTLFDRQWTSLNGKPVG</sequence>
<dbReference type="RefSeq" id="WP_380863604.1">
    <property type="nucleotide sequence ID" value="NZ_JBHRXV010000013.1"/>
</dbReference>
<evidence type="ECO:0000313" key="4">
    <source>
        <dbReference type="Proteomes" id="UP001595615"/>
    </source>
</evidence>
<evidence type="ECO:0000259" key="2">
    <source>
        <dbReference type="SMART" id="SM00939"/>
    </source>
</evidence>
<dbReference type="Pfam" id="PF08530">
    <property type="entry name" value="PepX_C"/>
    <property type="match status" value="1"/>
</dbReference>
<keyword evidence="1 3" id="KW-0378">Hydrolase</keyword>
<dbReference type="Proteomes" id="UP001595615">
    <property type="component" value="Unassembled WGS sequence"/>
</dbReference>
<dbReference type="InterPro" id="IPR013736">
    <property type="entry name" value="Xaa-Pro_dipept_C"/>
</dbReference>
<evidence type="ECO:0000313" key="3">
    <source>
        <dbReference type="EMBL" id="MFC3714273.1"/>
    </source>
</evidence>
<dbReference type="SUPFAM" id="SSF53474">
    <property type="entry name" value="alpha/beta-Hydrolases"/>
    <property type="match status" value="1"/>
</dbReference>
<dbReference type="NCBIfam" id="TIGR00976">
    <property type="entry name" value="CocE_NonD"/>
    <property type="match status" value="1"/>
</dbReference>
<dbReference type="PANTHER" id="PTHR22946">
    <property type="entry name" value="DIENELACTONE HYDROLASE DOMAIN-CONTAINING PROTEIN-RELATED"/>
    <property type="match status" value="1"/>
</dbReference>
<keyword evidence="4" id="KW-1185">Reference proteome</keyword>
<proteinExistence type="predicted"/>
<feature type="domain" description="Xaa-Pro dipeptidyl-peptidase C-terminal" evidence="2">
    <location>
        <begin position="284"/>
        <end position="515"/>
    </location>
</feature>
<dbReference type="InterPro" id="IPR008979">
    <property type="entry name" value="Galactose-bd-like_sf"/>
</dbReference>
<protein>
    <submittedName>
        <fullName evidence="3">CocE/NonD family hydrolase</fullName>
    </submittedName>
</protein>